<dbReference type="EMBL" id="WIXP02000005">
    <property type="protein sequence ID" value="KAF6211133.1"/>
    <property type="molecule type" value="Genomic_DNA"/>
</dbReference>
<gene>
    <name evidence="1" type="ORF">GE061_014247</name>
</gene>
<evidence type="ECO:0000313" key="1">
    <source>
        <dbReference type="EMBL" id="KAF6211133.1"/>
    </source>
</evidence>
<name>A0A8S9XQB4_APOLU</name>
<accession>A0A8S9XQB4</accession>
<dbReference type="Proteomes" id="UP000466442">
    <property type="component" value="Linkage Group LG5"/>
</dbReference>
<evidence type="ECO:0000313" key="2">
    <source>
        <dbReference type="Proteomes" id="UP000466442"/>
    </source>
</evidence>
<keyword evidence="2" id="KW-1185">Reference proteome</keyword>
<dbReference type="OrthoDB" id="6629630at2759"/>
<comment type="caution">
    <text evidence="1">The sequence shown here is derived from an EMBL/GenBank/DDBJ whole genome shotgun (WGS) entry which is preliminary data.</text>
</comment>
<dbReference type="AlphaFoldDB" id="A0A8S9XQB4"/>
<organism evidence="1 2">
    <name type="scientific">Apolygus lucorum</name>
    <name type="common">Small green plant bug</name>
    <name type="synonym">Lygocoris lucorum</name>
    <dbReference type="NCBI Taxonomy" id="248454"/>
    <lineage>
        <taxon>Eukaryota</taxon>
        <taxon>Metazoa</taxon>
        <taxon>Ecdysozoa</taxon>
        <taxon>Arthropoda</taxon>
        <taxon>Hexapoda</taxon>
        <taxon>Insecta</taxon>
        <taxon>Pterygota</taxon>
        <taxon>Neoptera</taxon>
        <taxon>Paraneoptera</taxon>
        <taxon>Hemiptera</taxon>
        <taxon>Heteroptera</taxon>
        <taxon>Panheteroptera</taxon>
        <taxon>Cimicomorpha</taxon>
        <taxon>Miridae</taxon>
        <taxon>Mirini</taxon>
        <taxon>Apolygus</taxon>
    </lineage>
</organism>
<proteinExistence type="predicted"/>
<protein>
    <submittedName>
        <fullName evidence="1">Uncharacterized protein</fullName>
    </submittedName>
</protein>
<reference evidence="1" key="1">
    <citation type="journal article" date="2021" name="Mol. Ecol. Resour.">
        <title>Apolygus lucorum genome provides insights into omnivorousness and mesophyll feeding.</title>
        <authorList>
            <person name="Liu Y."/>
            <person name="Liu H."/>
            <person name="Wang H."/>
            <person name="Huang T."/>
            <person name="Liu B."/>
            <person name="Yang B."/>
            <person name="Yin L."/>
            <person name="Li B."/>
            <person name="Zhang Y."/>
            <person name="Zhang S."/>
            <person name="Jiang F."/>
            <person name="Zhang X."/>
            <person name="Ren Y."/>
            <person name="Wang B."/>
            <person name="Wang S."/>
            <person name="Lu Y."/>
            <person name="Wu K."/>
            <person name="Fan W."/>
            <person name="Wang G."/>
        </authorList>
    </citation>
    <scope>NUCLEOTIDE SEQUENCE</scope>
    <source>
        <strain evidence="1">12Hb</strain>
    </source>
</reference>
<sequence length="170" mass="19493">MDPIASQSVLIDSTALQNQSVSFVSSMPMGIGNTEIMEEQGEVISEDAVTSLMKTIKNITTLIDLQEEDWNIDCEYVIEKFLRQPDQFILTIYFDLDELKASLGFPECRVTDLHLYYRKKFNVVLTNENFSDLVSWSTLDGNPEQTIYALMTGLQAPLMYNIKHWPNRIL</sequence>